<name>A0ABV5NRF5_9ACTN</name>
<feature type="transmembrane region" description="Helical" evidence="1">
    <location>
        <begin position="66"/>
        <end position="90"/>
    </location>
</feature>
<keyword evidence="1" id="KW-0472">Membrane</keyword>
<dbReference type="RefSeq" id="WP_345387254.1">
    <property type="nucleotide sequence ID" value="NZ_BAAAXS010000001.1"/>
</dbReference>
<dbReference type="EMBL" id="JBHMCF010000029">
    <property type="protein sequence ID" value="MFB9472903.1"/>
    <property type="molecule type" value="Genomic_DNA"/>
</dbReference>
<keyword evidence="1" id="KW-0812">Transmembrane</keyword>
<feature type="transmembrane region" description="Helical" evidence="1">
    <location>
        <begin position="36"/>
        <end position="60"/>
    </location>
</feature>
<dbReference type="Proteomes" id="UP001589568">
    <property type="component" value="Unassembled WGS sequence"/>
</dbReference>
<reference evidence="2 3" key="1">
    <citation type="submission" date="2024-09" db="EMBL/GenBank/DDBJ databases">
        <authorList>
            <person name="Sun Q."/>
            <person name="Mori K."/>
        </authorList>
    </citation>
    <scope>NUCLEOTIDE SEQUENCE [LARGE SCALE GENOMIC DNA]</scope>
    <source>
        <strain evidence="2 3">JCM 3324</strain>
    </source>
</reference>
<keyword evidence="1" id="KW-1133">Transmembrane helix</keyword>
<feature type="transmembrane region" description="Helical" evidence="1">
    <location>
        <begin position="6"/>
        <end position="24"/>
    </location>
</feature>
<keyword evidence="3" id="KW-1185">Reference proteome</keyword>
<accession>A0ABV5NRF5</accession>
<evidence type="ECO:0000313" key="3">
    <source>
        <dbReference type="Proteomes" id="UP001589568"/>
    </source>
</evidence>
<protein>
    <submittedName>
        <fullName evidence="2">Uncharacterized protein</fullName>
    </submittedName>
</protein>
<sequence>MSLATAVAWTIAAAAGVYLLSFWLTGAKRPTKITRFPAALVVSHPALAVTALICWAGGLITGNRVLVWAAFAGLAAATLLGFVMFTRWLGTGRHTTTAARGFPALAVTLHGLAGVTAFTLVLLSASAARLF</sequence>
<organism evidence="2 3">
    <name type="scientific">Nonomuraea salmonea</name>
    <dbReference type="NCBI Taxonomy" id="46181"/>
    <lineage>
        <taxon>Bacteria</taxon>
        <taxon>Bacillati</taxon>
        <taxon>Actinomycetota</taxon>
        <taxon>Actinomycetes</taxon>
        <taxon>Streptosporangiales</taxon>
        <taxon>Streptosporangiaceae</taxon>
        <taxon>Nonomuraea</taxon>
    </lineage>
</organism>
<proteinExistence type="predicted"/>
<comment type="caution">
    <text evidence="2">The sequence shown here is derived from an EMBL/GenBank/DDBJ whole genome shotgun (WGS) entry which is preliminary data.</text>
</comment>
<evidence type="ECO:0000313" key="2">
    <source>
        <dbReference type="EMBL" id="MFB9472903.1"/>
    </source>
</evidence>
<feature type="transmembrane region" description="Helical" evidence="1">
    <location>
        <begin position="102"/>
        <end position="125"/>
    </location>
</feature>
<evidence type="ECO:0000256" key="1">
    <source>
        <dbReference type="SAM" id="Phobius"/>
    </source>
</evidence>
<gene>
    <name evidence="2" type="ORF">ACFFR3_25670</name>
</gene>